<dbReference type="SUPFAM" id="SSF102114">
    <property type="entry name" value="Radical SAM enzymes"/>
    <property type="match status" value="1"/>
</dbReference>
<keyword evidence="3" id="KW-0411">Iron-sulfur</keyword>
<dbReference type="SFLD" id="SFLDS00029">
    <property type="entry name" value="Radical_SAM"/>
    <property type="match status" value="1"/>
</dbReference>
<gene>
    <name evidence="5" type="ORF">DCF15_11910</name>
</gene>
<protein>
    <recommendedName>
        <fullName evidence="2 3">Heme chaperone HemW</fullName>
    </recommendedName>
</protein>
<dbReference type="GO" id="GO:0046872">
    <property type="term" value="F:metal ion binding"/>
    <property type="evidence" value="ECO:0007669"/>
    <property type="project" value="UniProtKB-UniRule"/>
</dbReference>
<organism evidence="5 6">
    <name type="scientific">Phormidesmis priestleyi</name>
    <dbReference type="NCBI Taxonomy" id="268141"/>
    <lineage>
        <taxon>Bacteria</taxon>
        <taxon>Bacillati</taxon>
        <taxon>Cyanobacteriota</taxon>
        <taxon>Cyanophyceae</taxon>
        <taxon>Leptolyngbyales</taxon>
        <taxon>Leptolyngbyaceae</taxon>
        <taxon>Phormidesmis</taxon>
    </lineage>
</organism>
<sequence>MATSAYIHIPFCRRRCFYCDFAISVVGNHKRGDTSGTIRQYIDTLIAEIQATPVAPEAPPLETVFFGGGTPSLLAVSQLERILAAIHNRFSIAPTAELSIEMDPATFELAHIQGYQAAGINRVSLGVQDFHDDVLAASGRSHCRSDIFQAIELLHRANITNFSLDLISGLPHQTLETWQDSLAQAVAINPTHLSQYDLIVEPKTAFDRYLTPGEAPLPSDEHTAQMYRMAQVTLSASGYEHYEICNYAKASFAARHNLTYWQSQPCYGFGMGATSYLNHQRIDRPRTQSTYRQWVTQFIHQGGRTDDPVIPPTEQVLESLMVGLRLKQGISLQNLYRVYGERGLVSLAAAIAPHIQSQWLIIDPTADTFGEQSPLHTSSLKPTDRIRLSDPEGFLMSNVVIVDAFNALEALQP</sequence>
<proteinExistence type="inferred from homology"/>
<evidence type="ECO:0000256" key="2">
    <source>
        <dbReference type="ARBA" id="ARBA00017228"/>
    </source>
</evidence>
<dbReference type="GO" id="GO:0005737">
    <property type="term" value="C:cytoplasm"/>
    <property type="evidence" value="ECO:0007669"/>
    <property type="project" value="UniProtKB-SubCell"/>
</dbReference>
<dbReference type="Proteomes" id="UP000249794">
    <property type="component" value="Unassembled WGS sequence"/>
</dbReference>
<keyword evidence="3" id="KW-0349">Heme</keyword>
<dbReference type="NCBIfam" id="TIGR00539">
    <property type="entry name" value="hemN_rel"/>
    <property type="match status" value="1"/>
</dbReference>
<dbReference type="InterPro" id="IPR004559">
    <property type="entry name" value="HemW-like"/>
</dbReference>
<dbReference type="InterPro" id="IPR034505">
    <property type="entry name" value="Coproporphyrinogen-III_oxidase"/>
</dbReference>
<dbReference type="PROSITE" id="PS51918">
    <property type="entry name" value="RADICAL_SAM"/>
    <property type="match status" value="1"/>
</dbReference>
<dbReference type="InterPro" id="IPR058240">
    <property type="entry name" value="rSAM_sf"/>
</dbReference>
<evidence type="ECO:0000313" key="6">
    <source>
        <dbReference type="Proteomes" id="UP000249794"/>
    </source>
</evidence>
<keyword evidence="3" id="KW-0408">Iron</keyword>
<comment type="caution">
    <text evidence="5">The sequence shown here is derived from an EMBL/GenBank/DDBJ whole genome shotgun (WGS) entry which is preliminary data.</text>
</comment>
<keyword evidence="3" id="KW-0004">4Fe-4S</keyword>
<reference evidence="5 6" key="2">
    <citation type="submission" date="2018-06" db="EMBL/GenBank/DDBJ databases">
        <title>Metagenomic assembly of (sub)arctic Cyanobacteria and their associated microbiome from non-axenic cultures.</title>
        <authorList>
            <person name="Baurain D."/>
        </authorList>
    </citation>
    <scope>NUCLEOTIDE SEQUENCE [LARGE SCALE GENOMIC DNA]</scope>
    <source>
        <strain evidence="5">ULC027bin1</strain>
    </source>
</reference>
<dbReference type="InterPro" id="IPR007197">
    <property type="entry name" value="rSAM"/>
</dbReference>
<dbReference type="SMART" id="SM00729">
    <property type="entry name" value="Elp3"/>
    <property type="match status" value="1"/>
</dbReference>
<dbReference type="GO" id="GO:0006779">
    <property type="term" value="P:porphyrin-containing compound biosynthetic process"/>
    <property type="evidence" value="ECO:0007669"/>
    <property type="project" value="InterPro"/>
</dbReference>
<reference evidence="6" key="1">
    <citation type="submission" date="2018-04" db="EMBL/GenBank/DDBJ databases">
        <authorList>
            <person name="Cornet L."/>
        </authorList>
    </citation>
    <scope>NUCLEOTIDE SEQUENCE [LARGE SCALE GENOMIC DNA]</scope>
</reference>
<keyword evidence="3" id="KW-0949">S-adenosyl-L-methionine</keyword>
<dbReference type="PANTHER" id="PTHR13932:SF5">
    <property type="entry name" value="RADICAL S-ADENOSYL METHIONINE DOMAIN-CONTAINING PROTEIN 1, MITOCHONDRIAL"/>
    <property type="match status" value="1"/>
</dbReference>
<dbReference type="SFLD" id="SFLDF00288">
    <property type="entry name" value="HemN-like__clustered_with_nucl"/>
    <property type="match status" value="1"/>
</dbReference>
<evidence type="ECO:0000256" key="3">
    <source>
        <dbReference type="RuleBase" id="RU364116"/>
    </source>
</evidence>
<dbReference type="GO" id="GO:0004109">
    <property type="term" value="F:coproporphyrinogen oxidase activity"/>
    <property type="evidence" value="ECO:0007669"/>
    <property type="project" value="InterPro"/>
</dbReference>
<dbReference type="AlphaFoldDB" id="A0A2W4XAB1"/>
<dbReference type="PANTHER" id="PTHR13932">
    <property type="entry name" value="COPROPORPHYRINIGEN III OXIDASE"/>
    <property type="match status" value="1"/>
</dbReference>
<evidence type="ECO:0000313" key="5">
    <source>
        <dbReference type="EMBL" id="PZO54183.1"/>
    </source>
</evidence>
<dbReference type="Gene3D" id="3.30.750.200">
    <property type="match status" value="1"/>
</dbReference>
<feature type="domain" description="Radical SAM core" evidence="4">
    <location>
        <begin position="1"/>
        <end position="240"/>
    </location>
</feature>
<comment type="function">
    <text evidence="3">Probably acts as a heme chaperone, transferring heme to an unknown acceptor. Binds one molecule of heme per monomer, possibly covalently. Binds 1 [4Fe-4S] cluster. The cluster is coordinated with 3 cysteines and an exchangeable S-adenosyl-L-methionine.</text>
</comment>
<dbReference type="SFLD" id="SFLDG01065">
    <property type="entry name" value="anaerobic_coproporphyrinogen-I"/>
    <property type="match status" value="1"/>
</dbReference>
<name>A0A2W4XAB1_9CYAN</name>
<keyword evidence="3" id="KW-0143">Chaperone</keyword>
<keyword evidence="3" id="KW-0963">Cytoplasm</keyword>
<dbReference type="InterPro" id="IPR006638">
    <property type="entry name" value="Elp3/MiaA/NifB-like_rSAM"/>
</dbReference>
<keyword evidence="3" id="KW-0479">Metal-binding</keyword>
<comment type="subcellular location">
    <subcellularLocation>
        <location evidence="3">Cytoplasm</location>
    </subcellularLocation>
</comment>
<accession>A0A2W4XAB1</accession>
<evidence type="ECO:0000256" key="1">
    <source>
        <dbReference type="ARBA" id="ARBA00006100"/>
    </source>
</evidence>
<comment type="similarity">
    <text evidence="1">Belongs to the anaerobic coproporphyrinogen-III oxidase family. HemW subfamily.</text>
</comment>
<dbReference type="EMBL" id="QBMP01000117">
    <property type="protein sequence ID" value="PZO54183.1"/>
    <property type="molecule type" value="Genomic_DNA"/>
</dbReference>
<evidence type="ECO:0000259" key="4">
    <source>
        <dbReference type="PROSITE" id="PS51918"/>
    </source>
</evidence>
<dbReference type="GO" id="GO:0051539">
    <property type="term" value="F:4 iron, 4 sulfur cluster binding"/>
    <property type="evidence" value="ECO:0007669"/>
    <property type="project" value="UniProtKB-UniRule"/>
</dbReference>
<dbReference type="Pfam" id="PF04055">
    <property type="entry name" value="Radical_SAM"/>
    <property type="match status" value="1"/>
</dbReference>
<dbReference type="SFLD" id="SFLDF00562">
    <property type="entry name" value="HemN-like__clustered_with_heat"/>
    <property type="match status" value="1"/>
</dbReference>